<dbReference type="Proteomes" id="UP000248961">
    <property type="component" value="Unassembled WGS sequence"/>
</dbReference>
<feature type="region of interest" description="Disordered" evidence="1">
    <location>
        <begin position="406"/>
        <end position="478"/>
    </location>
</feature>
<dbReference type="VEuPathDB" id="FungiDB:BO97DRAFT_247421"/>
<feature type="compositionally biased region" description="Basic and acidic residues" evidence="1">
    <location>
        <begin position="466"/>
        <end position="475"/>
    </location>
</feature>
<organism evidence="2 3">
    <name type="scientific">Aspergillus homomorphus (strain CBS 101889)</name>
    <dbReference type="NCBI Taxonomy" id="1450537"/>
    <lineage>
        <taxon>Eukaryota</taxon>
        <taxon>Fungi</taxon>
        <taxon>Dikarya</taxon>
        <taxon>Ascomycota</taxon>
        <taxon>Pezizomycotina</taxon>
        <taxon>Eurotiomycetes</taxon>
        <taxon>Eurotiomycetidae</taxon>
        <taxon>Eurotiales</taxon>
        <taxon>Aspergillaceae</taxon>
        <taxon>Aspergillus</taxon>
        <taxon>Aspergillus subgen. Circumdati</taxon>
    </lineage>
</organism>
<evidence type="ECO:0000313" key="3">
    <source>
        <dbReference type="Proteomes" id="UP000248961"/>
    </source>
</evidence>
<dbReference type="EMBL" id="KZ824329">
    <property type="protein sequence ID" value="RAL07539.1"/>
    <property type="molecule type" value="Genomic_DNA"/>
</dbReference>
<feature type="compositionally biased region" description="Basic and acidic residues" evidence="1">
    <location>
        <begin position="38"/>
        <end position="88"/>
    </location>
</feature>
<gene>
    <name evidence="2" type="ORF">BO97DRAFT_247421</name>
</gene>
<feature type="compositionally biased region" description="Polar residues" evidence="1">
    <location>
        <begin position="165"/>
        <end position="174"/>
    </location>
</feature>
<feature type="compositionally biased region" description="Basic and acidic residues" evidence="1">
    <location>
        <begin position="438"/>
        <end position="453"/>
    </location>
</feature>
<protein>
    <submittedName>
        <fullName evidence="2">Uncharacterized protein</fullName>
    </submittedName>
</protein>
<feature type="region of interest" description="Disordered" evidence="1">
    <location>
        <begin position="1"/>
        <end position="176"/>
    </location>
</feature>
<sequence length="758" mass="83823">MSIKEERNDLIRSTEEAGAKRLSAPLLNGRPYQKTHAFRPENAPETHDKNTASRHNDAPREKERRATKRLEADRAELEKRLLRLEQAEGSRSSRLLKRETRRLSKKQPLDRSSRASSASAEDGSRSSTRLSSMFSISRRSSSRSRPSSVHEADRGPQGQPADPGSRSNLNSNPASGIPQVALKIPERFSTAISEDLTASNALLSYHKEKPLQKPTQVAAASDTNEASRSPQLQDGCAFHGISHGPMTYRTKGYTSTPESLGHKAQEALDGAGDLDRTSFSATLNIEARRSEVVQATKRYSSIMPFLRSALKDSKDSLNPSLDRRNNQPCEMECLSAKPHPHVPMASTQEPWRAIPGGPPNNRHVQRQYRKYKSSPLAVASVSDVASESISIKPTLSESSTRAFLQKVKQRSTEDPALSRPSILRPPSSVYNGSSASNEKVDLHRPVHKERVGDRLTWPSKRFQHTSSDHSQDGKNDLPMTILIDSGKSRNEVTNLHSQASFGHSASAGQRQLKSAPSLNIYFENETSVTRCKRASEALIPKASQAYPAEKPLPLGCSLPSLDDSSHEVLTDDYNTADEGLSIASHSRDDNEIATMHSKSLGFENLMLELGASLPPAREQTPATISDSLPGQVKHTGDPLIHLPGQHVPKVFVICCICGHWHDWPSQIYSRFPRGKVDSTTIDDESLIKKRAEVTNEEKSDSVVLRSELSKHPTSLLCPPGASDRIPAHSCHSCWCGHKMNRSCCQEWSTMVHMRERRH</sequence>
<evidence type="ECO:0000313" key="2">
    <source>
        <dbReference type="EMBL" id="RAL07539.1"/>
    </source>
</evidence>
<accession>A0A395HJ30</accession>
<dbReference type="OrthoDB" id="5386674at2759"/>
<feature type="compositionally biased region" description="Low complexity" evidence="1">
    <location>
        <begin position="114"/>
        <end position="147"/>
    </location>
</feature>
<feature type="region of interest" description="Disordered" evidence="1">
    <location>
        <begin position="212"/>
        <end position="233"/>
    </location>
</feature>
<dbReference type="RefSeq" id="XP_025546693.1">
    <property type="nucleotide sequence ID" value="XM_025690832.1"/>
</dbReference>
<dbReference type="GeneID" id="37195121"/>
<evidence type="ECO:0000256" key="1">
    <source>
        <dbReference type="SAM" id="MobiDB-lite"/>
    </source>
</evidence>
<feature type="compositionally biased region" description="Basic and acidic residues" evidence="1">
    <location>
        <begin position="96"/>
        <end position="113"/>
    </location>
</feature>
<reference evidence="2 3" key="1">
    <citation type="submission" date="2018-02" db="EMBL/GenBank/DDBJ databases">
        <title>The genomes of Aspergillus section Nigri reveals drivers in fungal speciation.</title>
        <authorList>
            <consortium name="DOE Joint Genome Institute"/>
            <person name="Vesth T.C."/>
            <person name="Nybo J."/>
            <person name="Theobald S."/>
            <person name="Brandl J."/>
            <person name="Frisvad J.C."/>
            <person name="Nielsen K.F."/>
            <person name="Lyhne E.K."/>
            <person name="Kogle M.E."/>
            <person name="Kuo A."/>
            <person name="Riley R."/>
            <person name="Clum A."/>
            <person name="Nolan M."/>
            <person name="Lipzen A."/>
            <person name="Salamov A."/>
            <person name="Henrissat B."/>
            <person name="Wiebenga A."/>
            <person name="De vries R.P."/>
            <person name="Grigoriev I.V."/>
            <person name="Mortensen U.H."/>
            <person name="Andersen M.R."/>
            <person name="Baker S.E."/>
        </authorList>
    </citation>
    <scope>NUCLEOTIDE SEQUENCE [LARGE SCALE GENOMIC DNA]</scope>
    <source>
        <strain evidence="2 3">CBS 101889</strain>
    </source>
</reference>
<feature type="compositionally biased region" description="Basic and acidic residues" evidence="1">
    <location>
        <begin position="1"/>
        <end position="19"/>
    </location>
</feature>
<feature type="compositionally biased region" description="Low complexity" evidence="1">
    <location>
        <begin position="415"/>
        <end position="428"/>
    </location>
</feature>
<name>A0A395HJ30_ASPHC</name>
<proteinExistence type="predicted"/>
<keyword evidence="3" id="KW-1185">Reference proteome</keyword>
<feature type="compositionally biased region" description="Polar residues" evidence="1">
    <location>
        <begin position="221"/>
        <end position="232"/>
    </location>
</feature>
<dbReference type="AlphaFoldDB" id="A0A395HJ30"/>